<dbReference type="SUPFAM" id="SSF50978">
    <property type="entry name" value="WD40 repeat-like"/>
    <property type="match status" value="2"/>
</dbReference>
<dbReference type="InterPro" id="IPR015943">
    <property type="entry name" value="WD40/YVTN_repeat-like_dom_sf"/>
</dbReference>
<name>Q237R1_TETTS</name>
<feature type="region of interest" description="Disordered" evidence="4">
    <location>
        <begin position="1023"/>
        <end position="1057"/>
    </location>
</feature>
<dbReference type="KEGG" id="tet:TTHERM_00320260"/>
<dbReference type="GeneID" id="7825123"/>
<accession>Q237R1</accession>
<feature type="compositionally biased region" description="Polar residues" evidence="4">
    <location>
        <begin position="1032"/>
        <end position="1057"/>
    </location>
</feature>
<dbReference type="OMA" id="KRINKVC"/>
<dbReference type="Gene3D" id="2.130.10.10">
    <property type="entry name" value="YVTN repeat-like/Quinoprotein amine dehydrogenase"/>
    <property type="match status" value="1"/>
</dbReference>
<evidence type="ECO:0000256" key="3">
    <source>
        <dbReference type="PROSITE-ProRule" id="PRU00221"/>
    </source>
</evidence>
<dbReference type="PANTHER" id="PTHR22847">
    <property type="entry name" value="WD40 REPEAT PROTEIN"/>
    <property type="match status" value="1"/>
</dbReference>
<evidence type="ECO:0000313" key="6">
    <source>
        <dbReference type="Proteomes" id="UP000009168"/>
    </source>
</evidence>
<feature type="region of interest" description="Disordered" evidence="4">
    <location>
        <begin position="385"/>
        <end position="414"/>
    </location>
</feature>
<dbReference type="InParanoid" id="Q237R1"/>
<dbReference type="PROSITE" id="PS50082">
    <property type="entry name" value="WD_REPEATS_2"/>
    <property type="match status" value="1"/>
</dbReference>
<feature type="repeat" description="WD" evidence="3">
    <location>
        <begin position="620"/>
        <end position="660"/>
    </location>
</feature>
<evidence type="ECO:0000256" key="2">
    <source>
        <dbReference type="ARBA" id="ARBA00022737"/>
    </source>
</evidence>
<evidence type="ECO:0000256" key="1">
    <source>
        <dbReference type="ARBA" id="ARBA00022574"/>
    </source>
</evidence>
<feature type="region of interest" description="Disordered" evidence="4">
    <location>
        <begin position="542"/>
        <end position="562"/>
    </location>
</feature>
<dbReference type="SMART" id="SM00320">
    <property type="entry name" value="WD40"/>
    <property type="match status" value="2"/>
</dbReference>
<keyword evidence="2" id="KW-0677">Repeat</keyword>
<protein>
    <submittedName>
        <fullName evidence="5">WD domain, G-beta repeat protein</fullName>
    </submittedName>
</protein>
<dbReference type="InterPro" id="IPR001680">
    <property type="entry name" value="WD40_rpt"/>
</dbReference>
<dbReference type="OrthoDB" id="298179at2759"/>
<feature type="compositionally biased region" description="Pro residues" evidence="4">
    <location>
        <begin position="550"/>
        <end position="560"/>
    </location>
</feature>
<keyword evidence="6" id="KW-1185">Reference proteome</keyword>
<evidence type="ECO:0000256" key="4">
    <source>
        <dbReference type="SAM" id="MobiDB-lite"/>
    </source>
</evidence>
<sequence>MISPIYQESASNFRVTKKETNAKSMFNFAEKQPKSYKMTENERRGEEMYRQTIVKQKQLEQKGDLNNYEYCNPENKEDELPQPYKFINGIINEMIFHNINLKIFEIEKTYKSDPNYEGNLSEFPPQGSFELNGITAISNSSRSRYNQIFVGDKSGSLFLLDLNKKTQVCKKEITPSKRIINISSQTIPYGETQLTTISIISRADPIVYIYRILQGDNKLYHNYSIKIPIALSQAATNNVTDQAKFANPLPFKAEIGINGDFVSVCTYNGDVHIFQIPDPPQIPKYDPSQDDPSNQVYGSQISGAIQSPRRQSMASHQRILTGQILEMKPVDIDKPFYSINFQGQKVSLNYKELMAKINDDTFKALNPQIVAQQLLEQQLKEQAAAKEKKDVKKDAKKGAKDQGPTEQELLEKQQQEQKQQKKEILFNDIVPIPEYKVSPNGQDISEDIPLPKFKPLVKFLKTQVTLPDSKKYFGRPRYFELVTDLLITWKGVKSFELHHLRPAKIEYLISVLYDALQKEDKSLSSGSETKSIAITVNSKNTKTGAVPAQQTPPPPPPPPTQAQLRQLLPPIKPKLKKTFSLIYPVTCLNINESESFAAFGLKEGSIIVWDLQFNLQKWALDRHTDEVTCIEFLENWRLVSGSKDGTVHLHDLEKGKMMMKRTNVFMEKKKNSVESIAVSNSGLAFVLDSLKNLRLYDLWHGQKIAKMQASSHLDTRTKSWTLFPQCVLNAQRDQLCILTDIHPPFDKEEEKQIQECGEIERIALKKQIIDQKVKNYDKNTNISIFRVYDILINIFPGLANVSRKGIDRDKLINLFGHLSIEDLNNPSFEIPTIGPPAMGQNTLSQDITKNSSKRMSKAQFPSILKNKSRDGSLNASQTLQVNNSQTMKQQKSQLQQQQQQQQYQQQQILSQYVQQQKQKSTASFDEEPDLNSSFKTQLTHATHIKAIPHPQHGQKTRLTKEVLHPERFLLERIRLPGQELKDYERDTIEACRKRFDEMEQRENKVMNDLARLAQELEKNEEKRVKRIKEMQMRQTSQPKQNTFKRGSQPVENKTSYQ</sequence>
<dbReference type="EMBL" id="GG662743">
    <property type="protein sequence ID" value="EAR92680.2"/>
    <property type="molecule type" value="Genomic_DNA"/>
</dbReference>
<gene>
    <name evidence="5" type="ORF">TTHERM_00320260</name>
</gene>
<evidence type="ECO:0000313" key="5">
    <source>
        <dbReference type="EMBL" id="EAR92680.2"/>
    </source>
</evidence>
<dbReference type="eggNOG" id="ENOG502SJIG">
    <property type="taxonomic scope" value="Eukaryota"/>
</dbReference>
<feature type="compositionally biased region" description="Basic and acidic residues" evidence="4">
    <location>
        <begin position="385"/>
        <end position="400"/>
    </location>
</feature>
<dbReference type="AlphaFoldDB" id="Q237R1"/>
<dbReference type="HOGENOM" id="CLU_330243_0_0_1"/>
<reference evidence="6" key="1">
    <citation type="journal article" date="2006" name="PLoS Biol.">
        <title>Macronuclear genome sequence of the ciliate Tetrahymena thermophila, a model eukaryote.</title>
        <authorList>
            <person name="Eisen J.A."/>
            <person name="Coyne R.S."/>
            <person name="Wu M."/>
            <person name="Wu D."/>
            <person name="Thiagarajan M."/>
            <person name="Wortman J.R."/>
            <person name="Badger J.H."/>
            <person name="Ren Q."/>
            <person name="Amedeo P."/>
            <person name="Jones K.M."/>
            <person name="Tallon L.J."/>
            <person name="Delcher A.L."/>
            <person name="Salzberg S.L."/>
            <person name="Silva J.C."/>
            <person name="Haas B.J."/>
            <person name="Majoros W.H."/>
            <person name="Farzad M."/>
            <person name="Carlton J.M."/>
            <person name="Smith R.K. Jr."/>
            <person name="Garg J."/>
            <person name="Pearlman R.E."/>
            <person name="Karrer K.M."/>
            <person name="Sun L."/>
            <person name="Manning G."/>
            <person name="Elde N.C."/>
            <person name="Turkewitz A.P."/>
            <person name="Asai D.J."/>
            <person name="Wilkes D.E."/>
            <person name="Wang Y."/>
            <person name="Cai H."/>
            <person name="Collins K."/>
            <person name="Stewart B.A."/>
            <person name="Lee S.R."/>
            <person name="Wilamowska K."/>
            <person name="Weinberg Z."/>
            <person name="Ruzzo W.L."/>
            <person name="Wloga D."/>
            <person name="Gaertig J."/>
            <person name="Frankel J."/>
            <person name="Tsao C.-C."/>
            <person name="Gorovsky M.A."/>
            <person name="Keeling P.J."/>
            <person name="Waller R.F."/>
            <person name="Patron N.J."/>
            <person name="Cherry J.M."/>
            <person name="Stover N.A."/>
            <person name="Krieger C.J."/>
            <person name="del Toro C."/>
            <person name="Ryder H.F."/>
            <person name="Williamson S.C."/>
            <person name="Barbeau R.A."/>
            <person name="Hamilton E.P."/>
            <person name="Orias E."/>
        </authorList>
    </citation>
    <scope>NUCLEOTIDE SEQUENCE [LARGE SCALE GENOMIC DNA]</scope>
    <source>
        <strain evidence="6">SB210</strain>
    </source>
</reference>
<dbReference type="RefSeq" id="XP_001012925.2">
    <property type="nucleotide sequence ID" value="XM_001012925.2"/>
</dbReference>
<feature type="region of interest" description="Disordered" evidence="4">
    <location>
        <begin position="831"/>
        <end position="873"/>
    </location>
</feature>
<keyword evidence="1 3" id="KW-0853">WD repeat</keyword>
<dbReference type="Proteomes" id="UP000009168">
    <property type="component" value="Unassembled WGS sequence"/>
</dbReference>
<organism evidence="5 6">
    <name type="scientific">Tetrahymena thermophila (strain SB210)</name>
    <dbReference type="NCBI Taxonomy" id="312017"/>
    <lineage>
        <taxon>Eukaryota</taxon>
        <taxon>Sar</taxon>
        <taxon>Alveolata</taxon>
        <taxon>Ciliophora</taxon>
        <taxon>Intramacronucleata</taxon>
        <taxon>Oligohymenophorea</taxon>
        <taxon>Hymenostomatida</taxon>
        <taxon>Tetrahymenina</taxon>
        <taxon>Tetrahymenidae</taxon>
        <taxon>Tetrahymena</taxon>
    </lineage>
</organism>
<proteinExistence type="predicted"/>
<dbReference type="GO" id="GO:1990234">
    <property type="term" value="C:transferase complex"/>
    <property type="evidence" value="ECO:0007669"/>
    <property type="project" value="UniProtKB-ARBA"/>
</dbReference>
<feature type="compositionally biased region" description="Polar residues" evidence="4">
    <location>
        <begin position="839"/>
        <end position="850"/>
    </location>
</feature>
<dbReference type="STRING" id="312017.Q237R1"/>
<dbReference type="PANTHER" id="PTHR22847:SF637">
    <property type="entry name" value="WD REPEAT DOMAIN 5B"/>
    <property type="match status" value="1"/>
</dbReference>
<dbReference type="InterPro" id="IPR036322">
    <property type="entry name" value="WD40_repeat_dom_sf"/>
</dbReference>